<reference evidence="6 7" key="1">
    <citation type="submission" date="2017-11" db="EMBL/GenBank/DDBJ databases">
        <title>Draft genome sequences of strains TRE 1, TRE D, TRE H and TRI 7, isolated from tamarins, belonging to four potential novel Bifidobacterium species.</title>
        <authorList>
            <person name="Mattarelli P."/>
            <person name="Modesto M."/>
            <person name="Bonetti A."/>
            <person name="Puglisi E."/>
            <person name="Morelli L."/>
        </authorList>
    </citation>
    <scope>NUCLEOTIDE SEQUENCE [LARGE SCALE GENOMIC DNA]</scope>
    <source>
        <strain evidence="7">TRED</strain>
    </source>
</reference>
<comment type="caution">
    <text evidence="6">The sequence shown here is derived from an EMBL/GenBank/DDBJ whole genome shotgun (WGS) entry which is preliminary data.</text>
</comment>
<name>A0A2M9HP93_9BIFI</name>
<dbReference type="InterPro" id="IPR011013">
    <property type="entry name" value="Gal_mutarotase_sf_dom"/>
</dbReference>
<dbReference type="Gene3D" id="2.70.98.30">
    <property type="entry name" value="Golgi alpha-mannosidase II, domain 4"/>
    <property type="match status" value="1"/>
</dbReference>
<protein>
    <submittedName>
        <fullName evidence="6">Alpha-mannosidase</fullName>
    </submittedName>
</protein>
<feature type="domain" description="Glycoside hydrolase family 38 central" evidence="5">
    <location>
        <begin position="534"/>
        <end position="613"/>
    </location>
</feature>
<dbReference type="FunFam" id="3.20.110.10:FF:000002">
    <property type="entry name" value="alpha-mannosidase 2C1 isoform X1"/>
    <property type="match status" value="1"/>
</dbReference>
<dbReference type="Pfam" id="PF01074">
    <property type="entry name" value="Glyco_hydro_38N"/>
    <property type="match status" value="1"/>
</dbReference>
<dbReference type="Pfam" id="PF07748">
    <property type="entry name" value="Glyco_hydro_38C"/>
    <property type="match status" value="1"/>
</dbReference>
<evidence type="ECO:0000256" key="3">
    <source>
        <dbReference type="ARBA" id="ARBA00022801"/>
    </source>
</evidence>
<evidence type="ECO:0000313" key="7">
    <source>
        <dbReference type="Proteomes" id="UP000228755"/>
    </source>
</evidence>
<keyword evidence="4" id="KW-0326">Glycosidase</keyword>
<dbReference type="CDD" id="cd10789">
    <property type="entry name" value="GH38N_AMII_ER_cytosolic"/>
    <property type="match status" value="1"/>
</dbReference>
<dbReference type="Pfam" id="PF09261">
    <property type="entry name" value="Alpha-mann_mid"/>
    <property type="match status" value="1"/>
</dbReference>
<keyword evidence="7" id="KW-1185">Reference proteome</keyword>
<evidence type="ECO:0000256" key="4">
    <source>
        <dbReference type="ARBA" id="ARBA00023295"/>
    </source>
</evidence>
<dbReference type="InterPro" id="IPR011682">
    <property type="entry name" value="Glyco_hydro_38_C"/>
</dbReference>
<gene>
    <name evidence="6" type="ORF">CUU80_08360</name>
</gene>
<dbReference type="InterPro" id="IPR015341">
    <property type="entry name" value="Glyco_hydro_38_cen"/>
</dbReference>
<dbReference type="GO" id="GO:0009313">
    <property type="term" value="P:oligosaccharide catabolic process"/>
    <property type="evidence" value="ECO:0007669"/>
    <property type="project" value="TreeGrafter"/>
</dbReference>
<evidence type="ECO:0000313" key="6">
    <source>
        <dbReference type="EMBL" id="PJM78599.1"/>
    </source>
</evidence>
<dbReference type="PANTHER" id="PTHR46017">
    <property type="entry name" value="ALPHA-MANNOSIDASE 2C1"/>
    <property type="match status" value="1"/>
</dbReference>
<dbReference type="GO" id="GO:0004559">
    <property type="term" value="F:alpha-mannosidase activity"/>
    <property type="evidence" value="ECO:0007669"/>
    <property type="project" value="InterPro"/>
</dbReference>
<accession>A0A2M9HP93</accession>
<organism evidence="6 7">
    <name type="scientific">Bifidobacterium scaligerum</name>
    <dbReference type="NCBI Taxonomy" id="2052656"/>
    <lineage>
        <taxon>Bacteria</taxon>
        <taxon>Bacillati</taxon>
        <taxon>Actinomycetota</taxon>
        <taxon>Actinomycetes</taxon>
        <taxon>Bifidobacteriales</taxon>
        <taxon>Bifidobacteriaceae</taxon>
        <taxon>Bifidobacterium</taxon>
    </lineage>
</organism>
<dbReference type="InterPro" id="IPR028995">
    <property type="entry name" value="Glyco_hydro_57/38_cen_sf"/>
</dbReference>
<dbReference type="InterPro" id="IPR011330">
    <property type="entry name" value="Glyco_hydro/deAcase_b/a-brl"/>
</dbReference>
<dbReference type="SUPFAM" id="SSF88713">
    <property type="entry name" value="Glycoside hydrolase/deacetylase"/>
    <property type="match status" value="1"/>
</dbReference>
<dbReference type="Pfam" id="PF22907">
    <property type="entry name" value="Ams1-like_1st"/>
    <property type="match status" value="1"/>
</dbReference>
<dbReference type="AlphaFoldDB" id="A0A2M9HP93"/>
<dbReference type="PANTHER" id="PTHR46017:SF1">
    <property type="entry name" value="ALPHA-MANNOSIDASE 2C1"/>
    <property type="match status" value="1"/>
</dbReference>
<dbReference type="FunFam" id="1.20.1270.50:FF:000004">
    <property type="entry name" value="alpha-mannosidase 2C1 isoform X1"/>
    <property type="match status" value="1"/>
</dbReference>
<dbReference type="Pfam" id="PF17677">
    <property type="entry name" value="Glyco_hydro38C2"/>
    <property type="match status" value="1"/>
</dbReference>
<dbReference type="Gene3D" id="3.20.110.10">
    <property type="entry name" value="Glycoside hydrolase 38, N terminal domain"/>
    <property type="match status" value="1"/>
</dbReference>
<dbReference type="InterPro" id="IPR041147">
    <property type="entry name" value="GH38_C"/>
</dbReference>
<sequence>MILKPQQQVERCKRVMKERIEPRIHPVLSHCNVQAFANQGEPEPADEFLARAERGEVPFESVPFGEPWGTSWGTTWFKVQGHIPVEEARGRAIELEAHLGFLDGPVGGQVEGLVYRPDGTVIKGLHPRNHWAPLISADGKRDAVIDDNGDFTLYIEGAYNPMIPAFPQTTWGAGPTGRADVRYEFHGIDVCAYEHELAEYYMDLDAVSMAIEQVDHDSPRYWKLAKALQRSLNRFDMRDLSTVAAARQALDKAIHTPTGGSALHLAAIGHAHIDSAWLWPTRETKRKVARTVSNALSLMDQNPDYLYAMSSAQQYAWLEEAHPDLFARMKQRIQEGRFIPVGAMWVESDGMLPSGESLIRQISYGKRYYREHLGCDTKVIWLPDSFGYTGSFPQIAKRAGYEYFLTQKISWNDTTRLPHHSFMWEGIDGSRIFTHFPPADTYGAEVSAKELTYAEHNYKDKDISSSGALLFGYGDGGGGVTREMAGRVTRYRDFDGMPHTEYQAPEAFFSELKQEIAREAGDEFPVWKGELYLELHRATLTAQQEMKRGCRQTESLLRTAEYLGLLASLVDQKYEYPRTQLDAIWKTLLLNQFHDILPGSGIAWLYTQARAEYTRDMEALHNIIDDANAVIRRALPDAPVIGSGKIVPFAAPLPAANGASQWATVPNVSGNADPVSVRNGSDGSIVLDNGLMSATIESDGTISSLWDAVAQREIVPSGTRLGRYELLKDEPSVFDAWDIERDAFLTAHTPTGGYVESVATEKDGTASVNARLTFGSSAIETTISLRPGIRQLDFHAHVAWHTQEQFLKVDIPTNIIANRATYDCQYGTIERPVVKNTLRDEAMFENCSHRFIHVSEPGYAVGVVNGSTYGSDTAPLQSDGHTCGTMVRLSLLSGPCAPDPQADQGDHDFNWSVVPSDGMLPATIAAAYMLNAPAITDLVATLPPIALEITQGTPIIDWMKLADDGSGDLIVRVYEATGAPAAATLHVNSDLLGPATIVETNELEEIAHYDGEPVALVTDEIHPDDEQYAEGAQLVFGPYQLATLRIHRAN</sequence>
<dbReference type="RefSeq" id="WP_100496861.1">
    <property type="nucleotide sequence ID" value="NZ_PGLQ01000006.1"/>
</dbReference>
<keyword evidence="2" id="KW-0479">Metal-binding</keyword>
<dbReference type="SMART" id="SM00872">
    <property type="entry name" value="Alpha-mann_mid"/>
    <property type="match status" value="1"/>
</dbReference>
<evidence type="ECO:0000256" key="2">
    <source>
        <dbReference type="ARBA" id="ARBA00022723"/>
    </source>
</evidence>
<dbReference type="GO" id="GO:0046872">
    <property type="term" value="F:metal ion binding"/>
    <property type="evidence" value="ECO:0007669"/>
    <property type="project" value="UniProtKB-KW"/>
</dbReference>
<dbReference type="OrthoDB" id="9772207at2"/>
<dbReference type="SUPFAM" id="SSF88688">
    <property type="entry name" value="Families 57/38 glycoside transferase middle domain"/>
    <property type="match status" value="1"/>
</dbReference>
<dbReference type="Proteomes" id="UP000228755">
    <property type="component" value="Unassembled WGS sequence"/>
</dbReference>
<keyword evidence="3" id="KW-0378">Hydrolase</keyword>
<dbReference type="InterPro" id="IPR037094">
    <property type="entry name" value="Glyco_hydro_38_cen_sf"/>
</dbReference>
<dbReference type="EMBL" id="PGLQ01000006">
    <property type="protein sequence ID" value="PJM78599.1"/>
    <property type="molecule type" value="Genomic_DNA"/>
</dbReference>
<evidence type="ECO:0000256" key="1">
    <source>
        <dbReference type="ARBA" id="ARBA00009792"/>
    </source>
</evidence>
<dbReference type="InterPro" id="IPR027291">
    <property type="entry name" value="Glyco_hydro_38_N_sf"/>
</dbReference>
<evidence type="ECO:0000259" key="5">
    <source>
        <dbReference type="SMART" id="SM00872"/>
    </source>
</evidence>
<dbReference type="Gene3D" id="1.20.1270.50">
    <property type="entry name" value="Glycoside hydrolase family 38, central domain"/>
    <property type="match status" value="1"/>
</dbReference>
<dbReference type="SUPFAM" id="SSF74650">
    <property type="entry name" value="Galactose mutarotase-like"/>
    <property type="match status" value="1"/>
</dbReference>
<proteinExistence type="inferred from homology"/>
<dbReference type="InterPro" id="IPR054723">
    <property type="entry name" value="Ams1-like_N"/>
</dbReference>
<comment type="similarity">
    <text evidence="1">Belongs to the glycosyl hydrolase 38 family.</text>
</comment>
<dbReference type="GO" id="GO:0006013">
    <property type="term" value="P:mannose metabolic process"/>
    <property type="evidence" value="ECO:0007669"/>
    <property type="project" value="InterPro"/>
</dbReference>
<dbReference type="InterPro" id="IPR000602">
    <property type="entry name" value="Glyco_hydro_38_N"/>
</dbReference>
<dbReference type="GO" id="GO:0030246">
    <property type="term" value="F:carbohydrate binding"/>
    <property type="evidence" value="ECO:0007669"/>
    <property type="project" value="InterPro"/>
</dbReference>